<evidence type="ECO:0000313" key="14">
    <source>
        <dbReference type="Proteomes" id="UP000249056"/>
    </source>
</evidence>
<dbReference type="EC" id="3.2.1.8" evidence="9"/>
<evidence type="ECO:0000256" key="8">
    <source>
        <dbReference type="ARBA" id="ARBA00023326"/>
    </source>
</evidence>
<evidence type="ECO:0000256" key="5">
    <source>
        <dbReference type="ARBA" id="ARBA00022801"/>
    </source>
</evidence>
<keyword evidence="6 9" id="KW-0119">Carbohydrate metabolism</keyword>
<evidence type="ECO:0000256" key="7">
    <source>
        <dbReference type="ARBA" id="ARBA00023295"/>
    </source>
</evidence>
<dbReference type="PROSITE" id="PS51164">
    <property type="entry name" value="CBM1_2"/>
    <property type="match status" value="1"/>
</dbReference>
<dbReference type="PANTHER" id="PTHR31490">
    <property type="entry name" value="GLYCOSYL HYDROLASE"/>
    <property type="match status" value="1"/>
</dbReference>
<keyword evidence="14" id="KW-1185">Reference proteome</keyword>
<accession>A0A395J521</accession>
<dbReference type="PROSITE" id="PS51760">
    <property type="entry name" value="GH10_2"/>
    <property type="match status" value="1"/>
</dbReference>
<evidence type="ECO:0000256" key="4">
    <source>
        <dbReference type="ARBA" id="ARBA00022729"/>
    </source>
</evidence>
<evidence type="ECO:0000256" key="6">
    <source>
        <dbReference type="ARBA" id="ARBA00023277"/>
    </source>
</evidence>
<gene>
    <name evidence="13" type="ORF">DID88_008322</name>
</gene>
<sequence>MLSIFDIAALAVLLGHVNVALAQSPGWGQCGGIGWTGATTCCLYVAVPARIIDSLTYLDYSQCLPGTAVSTTATTLITSTTSTTAPASPSSTGSGLNAKFVAHGKKYFGVATDQGRLTTGSNAAIIQADFGQVTPENSMKWDTIEASQNNFNFAGGDYLVNWAVNNSKIIRGHTLCWHSQLPSWVSSITSAATLTTVLQNHITQEVTRWKGKIYAWDVVNEIFNEDGSLRASVFYNVLGESYVSIAFKAARAADPNAKLYINDYNLDSATYAKVTTGMVAHVKTWIAQGIPIDGIGSQAHLQAGQGSAALGALTALAASGVGEVAITELDIVGAAATDYVNAVNACLGVSKCVGITVWGVRDPDSWRASSTPLLFDANYAPKAAYNAILAAL</sequence>
<keyword evidence="7 9" id="KW-0326">Glycosidase</keyword>
<dbReference type="InterPro" id="IPR000254">
    <property type="entry name" value="CBD"/>
</dbReference>
<dbReference type="InterPro" id="IPR044846">
    <property type="entry name" value="GH10"/>
</dbReference>
<dbReference type="Pfam" id="PF00734">
    <property type="entry name" value="CBM_1"/>
    <property type="match status" value="1"/>
</dbReference>
<dbReference type="PRINTS" id="PR00134">
    <property type="entry name" value="GLHYDRLASE10"/>
</dbReference>
<evidence type="ECO:0000259" key="12">
    <source>
        <dbReference type="PROSITE" id="PS51760"/>
    </source>
</evidence>
<dbReference type="GO" id="GO:0005576">
    <property type="term" value="C:extracellular region"/>
    <property type="evidence" value="ECO:0007669"/>
    <property type="project" value="InterPro"/>
</dbReference>
<evidence type="ECO:0000256" key="1">
    <source>
        <dbReference type="ARBA" id="ARBA00000681"/>
    </source>
</evidence>
<dbReference type="FunFam" id="3.20.20.80:FF:000094">
    <property type="entry name" value="Endo-1,4-beta-xylanase"/>
    <property type="match status" value="1"/>
</dbReference>
<evidence type="ECO:0000256" key="9">
    <source>
        <dbReference type="RuleBase" id="RU361174"/>
    </source>
</evidence>
<comment type="caution">
    <text evidence="13">The sequence shown here is derived from an EMBL/GenBank/DDBJ whole genome shotgun (WGS) entry which is preliminary data.</text>
</comment>
<dbReference type="GO" id="GO:0045493">
    <property type="term" value="P:xylan catabolic process"/>
    <property type="evidence" value="ECO:0007669"/>
    <property type="project" value="UniProtKB-KW"/>
</dbReference>
<dbReference type="InterPro" id="IPR035971">
    <property type="entry name" value="CBD_sf"/>
</dbReference>
<dbReference type="InterPro" id="IPR001000">
    <property type="entry name" value="GH10_dom"/>
</dbReference>
<feature type="chain" id="PRO_5017361809" description="Beta-xylanase" evidence="10">
    <location>
        <begin position="23"/>
        <end position="392"/>
    </location>
</feature>
<dbReference type="AlphaFoldDB" id="A0A395J521"/>
<keyword evidence="5 9" id="KW-0378">Hydrolase</keyword>
<dbReference type="PANTHER" id="PTHR31490:SF76">
    <property type="entry name" value="ENDO-1,4-BETA-XYLANASE C"/>
    <property type="match status" value="1"/>
</dbReference>
<dbReference type="GO" id="GO:0030248">
    <property type="term" value="F:cellulose binding"/>
    <property type="evidence" value="ECO:0007669"/>
    <property type="project" value="InterPro"/>
</dbReference>
<feature type="domain" description="CBM1" evidence="11">
    <location>
        <begin position="22"/>
        <end position="64"/>
    </location>
</feature>
<dbReference type="Pfam" id="PF00331">
    <property type="entry name" value="Glyco_hydro_10"/>
    <property type="match status" value="1"/>
</dbReference>
<dbReference type="Proteomes" id="UP000249056">
    <property type="component" value="Unassembled WGS sequence"/>
</dbReference>
<dbReference type="SMART" id="SM00633">
    <property type="entry name" value="Glyco_10"/>
    <property type="match status" value="1"/>
</dbReference>
<dbReference type="OrthoDB" id="3055998at2759"/>
<reference evidence="13 14" key="1">
    <citation type="submission" date="2018-06" db="EMBL/GenBank/DDBJ databases">
        <title>Genome Sequence of the Brown Rot Fungal Pathogen Monilinia fructigena.</title>
        <authorList>
            <person name="Landi L."/>
            <person name="De Miccolis Angelini R.M."/>
            <person name="Pollastro S."/>
            <person name="Abate D."/>
            <person name="Faretra F."/>
            <person name="Romanazzi G."/>
        </authorList>
    </citation>
    <scope>NUCLEOTIDE SEQUENCE [LARGE SCALE GENOMIC DNA]</scope>
    <source>
        <strain evidence="13 14">Mfrg269</strain>
    </source>
</reference>
<comment type="similarity">
    <text evidence="2 9">Belongs to the glycosyl hydrolase 10 (cellulase F) family.</text>
</comment>
<keyword evidence="8 9" id="KW-0624">Polysaccharide degradation</keyword>
<evidence type="ECO:0000259" key="11">
    <source>
        <dbReference type="PROSITE" id="PS51164"/>
    </source>
</evidence>
<protein>
    <recommendedName>
        <fullName evidence="9">Beta-xylanase</fullName>
        <ecNumber evidence="9">3.2.1.8</ecNumber>
    </recommendedName>
</protein>
<feature type="domain" description="GH10" evidence="12">
    <location>
        <begin position="111"/>
        <end position="391"/>
    </location>
</feature>
<dbReference type="InterPro" id="IPR017853">
    <property type="entry name" value="GH"/>
</dbReference>
<organism evidence="13 14">
    <name type="scientific">Monilinia fructigena</name>
    <dbReference type="NCBI Taxonomy" id="38457"/>
    <lineage>
        <taxon>Eukaryota</taxon>
        <taxon>Fungi</taxon>
        <taxon>Dikarya</taxon>
        <taxon>Ascomycota</taxon>
        <taxon>Pezizomycotina</taxon>
        <taxon>Leotiomycetes</taxon>
        <taxon>Helotiales</taxon>
        <taxon>Sclerotiniaceae</taxon>
        <taxon>Monilinia</taxon>
    </lineage>
</organism>
<dbReference type="Gene3D" id="3.20.20.80">
    <property type="entry name" value="Glycosidases"/>
    <property type="match status" value="1"/>
</dbReference>
<name>A0A395J521_9HELO</name>
<dbReference type="SUPFAM" id="SSF57180">
    <property type="entry name" value="Cellulose-binding domain"/>
    <property type="match status" value="1"/>
</dbReference>
<proteinExistence type="inferred from homology"/>
<evidence type="ECO:0000256" key="2">
    <source>
        <dbReference type="ARBA" id="ARBA00007495"/>
    </source>
</evidence>
<dbReference type="EMBL" id="QKRW01000003">
    <property type="protein sequence ID" value="RAL67567.1"/>
    <property type="molecule type" value="Genomic_DNA"/>
</dbReference>
<comment type="catalytic activity">
    <reaction evidence="1 9">
        <text>Endohydrolysis of (1-&gt;4)-beta-D-xylosidic linkages in xylans.</text>
        <dbReference type="EC" id="3.2.1.8"/>
    </reaction>
</comment>
<dbReference type="SMART" id="SM00236">
    <property type="entry name" value="fCBD"/>
    <property type="match status" value="1"/>
</dbReference>
<evidence type="ECO:0000256" key="10">
    <source>
        <dbReference type="SAM" id="SignalP"/>
    </source>
</evidence>
<feature type="signal peptide" evidence="10">
    <location>
        <begin position="1"/>
        <end position="22"/>
    </location>
</feature>
<keyword evidence="3" id="KW-0858">Xylan degradation</keyword>
<evidence type="ECO:0000256" key="3">
    <source>
        <dbReference type="ARBA" id="ARBA00022651"/>
    </source>
</evidence>
<dbReference type="GO" id="GO:0031176">
    <property type="term" value="F:endo-1,4-beta-xylanase activity"/>
    <property type="evidence" value="ECO:0007669"/>
    <property type="project" value="UniProtKB-EC"/>
</dbReference>
<dbReference type="SUPFAM" id="SSF51445">
    <property type="entry name" value="(Trans)glycosidases"/>
    <property type="match status" value="1"/>
</dbReference>
<evidence type="ECO:0000313" key="13">
    <source>
        <dbReference type="EMBL" id="RAL67567.1"/>
    </source>
</evidence>
<keyword evidence="4 10" id="KW-0732">Signal</keyword>